<organism evidence="8 9">
    <name type="scientific">Microthyrium microscopicum</name>
    <dbReference type="NCBI Taxonomy" id="703497"/>
    <lineage>
        <taxon>Eukaryota</taxon>
        <taxon>Fungi</taxon>
        <taxon>Dikarya</taxon>
        <taxon>Ascomycota</taxon>
        <taxon>Pezizomycotina</taxon>
        <taxon>Dothideomycetes</taxon>
        <taxon>Dothideomycetes incertae sedis</taxon>
        <taxon>Microthyriales</taxon>
        <taxon>Microthyriaceae</taxon>
        <taxon>Microthyrium</taxon>
    </lineage>
</organism>
<name>A0A6A6UUG4_9PEZI</name>
<feature type="domain" description="Rhodopsin" evidence="7">
    <location>
        <begin position="28"/>
        <end position="271"/>
    </location>
</feature>
<dbReference type="PANTHER" id="PTHR33048">
    <property type="entry name" value="PTH11-LIKE INTEGRAL MEMBRANE PROTEIN (AFU_ORTHOLOGUE AFUA_5G11245)"/>
    <property type="match status" value="1"/>
</dbReference>
<evidence type="ECO:0000313" key="8">
    <source>
        <dbReference type="EMBL" id="KAF2674698.1"/>
    </source>
</evidence>
<dbReference type="InterPro" id="IPR049326">
    <property type="entry name" value="Rhodopsin_dom_fungi"/>
</dbReference>
<reference evidence="8" key="1">
    <citation type="journal article" date="2020" name="Stud. Mycol.">
        <title>101 Dothideomycetes genomes: a test case for predicting lifestyles and emergence of pathogens.</title>
        <authorList>
            <person name="Haridas S."/>
            <person name="Albert R."/>
            <person name="Binder M."/>
            <person name="Bloem J."/>
            <person name="Labutti K."/>
            <person name="Salamov A."/>
            <person name="Andreopoulos B."/>
            <person name="Baker S."/>
            <person name="Barry K."/>
            <person name="Bills G."/>
            <person name="Bluhm B."/>
            <person name="Cannon C."/>
            <person name="Castanera R."/>
            <person name="Culley D."/>
            <person name="Daum C."/>
            <person name="Ezra D."/>
            <person name="Gonzalez J."/>
            <person name="Henrissat B."/>
            <person name="Kuo A."/>
            <person name="Liang C."/>
            <person name="Lipzen A."/>
            <person name="Lutzoni F."/>
            <person name="Magnuson J."/>
            <person name="Mondo S."/>
            <person name="Nolan M."/>
            <person name="Ohm R."/>
            <person name="Pangilinan J."/>
            <person name="Park H.-J."/>
            <person name="Ramirez L."/>
            <person name="Alfaro M."/>
            <person name="Sun H."/>
            <person name="Tritt A."/>
            <person name="Yoshinaga Y."/>
            <person name="Zwiers L.-H."/>
            <person name="Turgeon B."/>
            <person name="Goodwin S."/>
            <person name="Spatafora J."/>
            <person name="Crous P."/>
            <person name="Grigoriev I."/>
        </authorList>
    </citation>
    <scope>NUCLEOTIDE SEQUENCE</scope>
    <source>
        <strain evidence="8">CBS 115976</strain>
    </source>
</reference>
<dbReference type="EMBL" id="MU004230">
    <property type="protein sequence ID" value="KAF2674698.1"/>
    <property type="molecule type" value="Genomic_DNA"/>
</dbReference>
<dbReference type="AlphaFoldDB" id="A0A6A6UUG4"/>
<sequence>MVSSPTNSQLLTESIAFWTIGLFLLLGRLWSRAILRGSWKKLQADDYMMMGTFSLYTSLLILLQFSSRYATNEFHPGELDGILANPQDVKDRIYGSKIVVGSNQAYLLTLWGVKACLLMLYYRMTRDTVNHTYVKIVIGYVIFGLIAIEVPYFFILCRPFSQYWAMPPNNTQCATYFDYCIIQMVFNVSSDLLMLGIPTPFVVGAKVPPLKRALLVGIFSLGSFVVLAAVLAKYYNFTSANSTVYMIWDVRETSVAVYVANLMCWWPLLRKFVIAE</sequence>
<proteinExistence type="inferred from homology"/>
<evidence type="ECO:0000256" key="1">
    <source>
        <dbReference type="ARBA" id="ARBA00004141"/>
    </source>
</evidence>
<keyword evidence="3 6" id="KW-1133">Transmembrane helix</keyword>
<evidence type="ECO:0000256" key="5">
    <source>
        <dbReference type="ARBA" id="ARBA00038359"/>
    </source>
</evidence>
<feature type="transmembrane region" description="Helical" evidence="6">
    <location>
        <begin position="47"/>
        <end position="66"/>
    </location>
</feature>
<dbReference type="Pfam" id="PF20684">
    <property type="entry name" value="Fung_rhodopsin"/>
    <property type="match status" value="1"/>
</dbReference>
<evidence type="ECO:0000256" key="3">
    <source>
        <dbReference type="ARBA" id="ARBA00022989"/>
    </source>
</evidence>
<evidence type="ECO:0000256" key="4">
    <source>
        <dbReference type="ARBA" id="ARBA00023136"/>
    </source>
</evidence>
<dbReference type="PANTHER" id="PTHR33048:SF110">
    <property type="entry name" value="UBID FAMILY DECARBOXYLASE"/>
    <property type="match status" value="1"/>
</dbReference>
<feature type="transmembrane region" description="Helical" evidence="6">
    <location>
        <begin position="15"/>
        <end position="35"/>
    </location>
</feature>
<comment type="similarity">
    <text evidence="5">Belongs to the SAT4 family.</text>
</comment>
<dbReference type="GO" id="GO:0016020">
    <property type="term" value="C:membrane"/>
    <property type="evidence" value="ECO:0007669"/>
    <property type="project" value="UniProtKB-SubCell"/>
</dbReference>
<feature type="transmembrane region" description="Helical" evidence="6">
    <location>
        <begin position="255"/>
        <end position="273"/>
    </location>
</feature>
<gene>
    <name evidence="8" type="ORF">BT63DRAFT_408859</name>
</gene>
<evidence type="ECO:0000259" key="7">
    <source>
        <dbReference type="Pfam" id="PF20684"/>
    </source>
</evidence>
<feature type="transmembrane region" description="Helical" evidence="6">
    <location>
        <begin position="213"/>
        <end position="235"/>
    </location>
</feature>
<protein>
    <recommendedName>
        <fullName evidence="7">Rhodopsin domain-containing protein</fullName>
    </recommendedName>
</protein>
<feature type="transmembrane region" description="Helical" evidence="6">
    <location>
        <begin position="134"/>
        <end position="156"/>
    </location>
</feature>
<dbReference type="OrthoDB" id="3903189at2759"/>
<evidence type="ECO:0000256" key="6">
    <source>
        <dbReference type="SAM" id="Phobius"/>
    </source>
</evidence>
<accession>A0A6A6UUG4</accession>
<comment type="subcellular location">
    <subcellularLocation>
        <location evidence="1">Membrane</location>
        <topology evidence="1">Multi-pass membrane protein</topology>
    </subcellularLocation>
</comment>
<feature type="transmembrane region" description="Helical" evidence="6">
    <location>
        <begin position="105"/>
        <end position="122"/>
    </location>
</feature>
<evidence type="ECO:0000256" key="2">
    <source>
        <dbReference type="ARBA" id="ARBA00022692"/>
    </source>
</evidence>
<keyword evidence="2 6" id="KW-0812">Transmembrane</keyword>
<feature type="transmembrane region" description="Helical" evidence="6">
    <location>
        <begin position="176"/>
        <end position="201"/>
    </location>
</feature>
<dbReference type="InterPro" id="IPR052337">
    <property type="entry name" value="SAT4-like"/>
</dbReference>
<evidence type="ECO:0000313" key="9">
    <source>
        <dbReference type="Proteomes" id="UP000799302"/>
    </source>
</evidence>
<keyword evidence="9" id="KW-1185">Reference proteome</keyword>
<keyword evidence="4 6" id="KW-0472">Membrane</keyword>
<dbReference type="Proteomes" id="UP000799302">
    <property type="component" value="Unassembled WGS sequence"/>
</dbReference>